<evidence type="ECO:0000313" key="3">
    <source>
        <dbReference type="Proteomes" id="UP001608902"/>
    </source>
</evidence>
<dbReference type="AlphaFoldDB" id="A0ABD6ETT7"/>
<keyword evidence="1" id="KW-0812">Transmembrane</keyword>
<accession>A0ABD6ETT7</accession>
<evidence type="ECO:0000256" key="1">
    <source>
        <dbReference type="SAM" id="Phobius"/>
    </source>
</evidence>
<comment type="caution">
    <text evidence="2">The sequence shown here is derived from an EMBL/GenBank/DDBJ whole genome shotgun (WGS) entry which is preliminary data.</text>
</comment>
<dbReference type="Proteomes" id="UP001608902">
    <property type="component" value="Unassembled WGS sequence"/>
</dbReference>
<keyword evidence="1" id="KW-0472">Membrane</keyword>
<proteinExistence type="predicted"/>
<evidence type="ECO:0000313" key="2">
    <source>
        <dbReference type="EMBL" id="MFH4983271.1"/>
    </source>
</evidence>
<keyword evidence="3" id="KW-1185">Reference proteome</keyword>
<dbReference type="EMBL" id="JBGFUD010011662">
    <property type="protein sequence ID" value="MFH4983271.1"/>
    <property type="molecule type" value="Genomic_DNA"/>
</dbReference>
<reference evidence="2 3" key="1">
    <citation type="submission" date="2024-08" db="EMBL/GenBank/DDBJ databases">
        <title>Gnathostoma spinigerum genome.</title>
        <authorList>
            <person name="Gonzalez-Bertolin B."/>
            <person name="Monzon S."/>
            <person name="Zaballos A."/>
            <person name="Jimenez P."/>
            <person name="Dekumyoy P."/>
            <person name="Varona S."/>
            <person name="Cuesta I."/>
            <person name="Sumanam S."/>
            <person name="Adisakwattana P."/>
            <person name="Gasser R.B."/>
            <person name="Hernandez-Gonzalez A."/>
            <person name="Young N.D."/>
            <person name="Perteguer M.J."/>
        </authorList>
    </citation>
    <scope>NUCLEOTIDE SEQUENCE [LARGE SCALE GENOMIC DNA]</scope>
    <source>
        <strain evidence="2">AL3</strain>
        <tissue evidence="2">Liver</tissue>
    </source>
</reference>
<feature type="transmembrane region" description="Helical" evidence="1">
    <location>
        <begin position="30"/>
        <end position="50"/>
    </location>
</feature>
<gene>
    <name evidence="2" type="ORF">AB6A40_009980</name>
</gene>
<name>A0ABD6ETT7_9BILA</name>
<sequence>MPEEEAVDDENPPFSPPEKRFGITVNPDPAFPITVASVITNIILSNMLVYGLSGSWRAGLLAAAFTVPVSCYLCVKDAEEDYHHWKEMESLRKRGIPARFMPLKTKYDWSDYEKYMRFSDRTSV</sequence>
<organism evidence="2 3">
    <name type="scientific">Gnathostoma spinigerum</name>
    <dbReference type="NCBI Taxonomy" id="75299"/>
    <lineage>
        <taxon>Eukaryota</taxon>
        <taxon>Metazoa</taxon>
        <taxon>Ecdysozoa</taxon>
        <taxon>Nematoda</taxon>
        <taxon>Chromadorea</taxon>
        <taxon>Rhabditida</taxon>
        <taxon>Spirurina</taxon>
        <taxon>Gnathostomatomorpha</taxon>
        <taxon>Gnathostomatoidea</taxon>
        <taxon>Gnathostomatidae</taxon>
        <taxon>Gnathostoma</taxon>
    </lineage>
</organism>
<protein>
    <submittedName>
        <fullName evidence="2">Uncharacterized protein</fullName>
    </submittedName>
</protein>
<keyword evidence="1" id="KW-1133">Transmembrane helix</keyword>